<dbReference type="RefSeq" id="XP_002682165.1">
    <property type="nucleotide sequence ID" value="XM_002682119.1"/>
</dbReference>
<dbReference type="GO" id="GO:0005509">
    <property type="term" value="F:calcium ion binding"/>
    <property type="evidence" value="ECO:0007669"/>
    <property type="project" value="InterPro"/>
</dbReference>
<gene>
    <name evidence="8" type="ORF">NAEGRDRAFT_78209</name>
</gene>
<dbReference type="SMART" id="SM00219">
    <property type="entry name" value="TyrKc"/>
    <property type="match status" value="1"/>
</dbReference>
<dbReference type="GO" id="GO:0005524">
    <property type="term" value="F:ATP binding"/>
    <property type="evidence" value="ECO:0007669"/>
    <property type="project" value="UniProtKB-UniRule"/>
</dbReference>
<dbReference type="InterPro" id="IPR000719">
    <property type="entry name" value="Prot_kinase_dom"/>
</dbReference>
<keyword evidence="3 4" id="KW-0067">ATP-binding</keyword>
<sequence length="789" mass="89894">MGNSNAKKIFEQLDKDKSGKVSLTELLLTNDEITSPFSSLTTLYHFDLGKEGKLNYKEFAEMDKFVQRIKQQVEKETEDKEKHHQDAHHSATSDVASIISKLFGRSNSHSEGLDTHESHHRSIDSQHSLSSLASGSVSPTSAEKFSVKFFSSPAKSPTSASCKRVHDTMSDLVKDRVTFELLPALHKEMFCKEGRKRFLDWLFKLSDSTLSGRISRKELEVILRAVQKDGIDLECLLFDTDSDEEHPADVLSPTTESHDEAQKLKKLVDRIMEEYDIEGHGYLNQHEFTKLGEIIITKYEALRLENTDAKIIGDWKMTHVLGRGGYGVVRYAHHVDDYNNKRAIKIIKKGNVSDMSRLDVEIQSMQMLKHKNVVQLYEVLEDDDYVYLVIELCGGGSLYEHLKDKPFDENLARYYFDQLIDGLSYCHQMGVCHRDLRLENLLLDNEGHLKITDFGQARIFKKGWDLFSTQLVGSLYHLSPEQIEGKVYSGEKIDIWSAGIILYCFVTSKLPFCSSDVNSMFDDVKNSRYTYPDDVEVSMECQELIFGMLQPNPKTRANLKQIREHRWTKGPQYQPQLMVDRLTMDKFFEKNRHITNLHKIIGRILVDILKQYDCHFKVESKKKDIKLPTSSSQLFNPGNATVSEMSREMSKEMSREMSSDSDLSAKSDDESKVDVKPTRATQPLKPSASCSNLDISLARPSKKPQLSIDTGVKKSTTQALSTDASPLLLQPFLVLRCMHAKKDVKFLITAEETVDGGLDIIFVLRDGETKEFKNKVNKIKPELIARLSS</sequence>
<reference evidence="8 9" key="1">
    <citation type="journal article" date="2010" name="Cell">
        <title>The genome of Naegleria gruberi illuminates early eukaryotic versatility.</title>
        <authorList>
            <person name="Fritz-Laylin L.K."/>
            <person name="Prochnik S.E."/>
            <person name="Ginger M.L."/>
            <person name="Dacks J.B."/>
            <person name="Carpenter M.L."/>
            <person name="Field M.C."/>
            <person name="Kuo A."/>
            <person name="Paredez A."/>
            <person name="Chapman J."/>
            <person name="Pham J."/>
            <person name="Shu S."/>
            <person name="Neupane R."/>
            <person name="Cipriano M."/>
            <person name="Mancuso J."/>
            <person name="Tu H."/>
            <person name="Salamov A."/>
            <person name="Lindquist E."/>
            <person name="Shapiro H."/>
            <person name="Lucas S."/>
            <person name="Grigoriev I.V."/>
            <person name="Cande W.Z."/>
            <person name="Fulton C."/>
            <person name="Rokhsar D.S."/>
            <person name="Dawson S.C."/>
        </authorList>
    </citation>
    <scope>NUCLEOTIDE SEQUENCE [LARGE SCALE GENOMIC DNA]</scope>
    <source>
        <strain evidence="8 9">NEG-M</strain>
    </source>
</reference>
<dbReference type="PROSITE" id="PS50011">
    <property type="entry name" value="PROTEIN_KINASE_DOM"/>
    <property type="match status" value="1"/>
</dbReference>
<dbReference type="InterPro" id="IPR011009">
    <property type="entry name" value="Kinase-like_dom_sf"/>
</dbReference>
<keyword evidence="8" id="KW-0808">Transferase</keyword>
<evidence type="ECO:0000259" key="7">
    <source>
        <dbReference type="PROSITE" id="PS50222"/>
    </source>
</evidence>
<feature type="compositionally biased region" description="Polar residues" evidence="5">
    <location>
        <begin position="628"/>
        <end position="642"/>
    </location>
</feature>
<feature type="region of interest" description="Disordered" evidence="5">
    <location>
        <begin position="628"/>
        <end position="693"/>
    </location>
</feature>
<feature type="domain" description="EF-hand" evidence="7">
    <location>
        <begin position="1"/>
        <end position="36"/>
    </location>
</feature>
<dbReference type="SMART" id="SM00054">
    <property type="entry name" value="EFh"/>
    <property type="match status" value="3"/>
</dbReference>
<keyword evidence="1 4" id="KW-0547">Nucleotide-binding</keyword>
<dbReference type="SUPFAM" id="SSF47473">
    <property type="entry name" value="EF-hand"/>
    <property type="match status" value="1"/>
</dbReference>
<dbReference type="EMBL" id="GG738848">
    <property type="protein sequence ID" value="EFC49421.1"/>
    <property type="molecule type" value="Genomic_DNA"/>
</dbReference>
<accession>D2V180</accession>
<dbReference type="PANTHER" id="PTHR24346:SF75">
    <property type="entry name" value="AURORA KINASE"/>
    <property type="match status" value="1"/>
</dbReference>
<dbReference type="InterPro" id="IPR020635">
    <property type="entry name" value="Tyr_kinase_cat_dom"/>
</dbReference>
<keyword evidence="8" id="KW-0418">Kinase</keyword>
<evidence type="ECO:0000259" key="6">
    <source>
        <dbReference type="PROSITE" id="PS50011"/>
    </source>
</evidence>
<dbReference type="GeneID" id="8862582"/>
<dbReference type="InParanoid" id="D2V180"/>
<dbReference type="Gene3D" id="1.10.510.10">
    <property type="entry name" value="Transferase(Phosphotransferase) domain 1"/>
    <property type="match status" value="1"/>
</dbReference>
<dbReference type="PANTHER" id="PTHR24346">
    <property type="entry name" value="MAP/MICROTUBULE AFFINITY-REGULATING KINASE"/>
    <property type="match status" value="1"/>
</dbReference>
<evidence type="ECO:0000256" key="3">
    <source>
        <dbReference type="ARBA" id="ARBA00022840"/>
    </source>
</evidence>
<dbReference type="Proteomes" id="UP000006671">
    <property type="component" value="Unassembled WGS sequence"/>
</dbReference>
<dbReference type="OrthoDB" id="193931at2759"/>
<feature type="compositionally biased region" description="Basic and acidic residues" evidence="5">
    <location>
        <begin position="111"/>
        <end position="124"/>
    </location>
</feature>
<dbReference type="Gene3D" id="1.10.238.10">
    <property type="entry name" value="EF-hand"/>
    <property type="match status" value="2"/>
</dbReference>
<dbReference type="GO" id="GO:0004674">
    <property type="term" value="F:protein serine/threonine kinase activity"/>
    <property type="evidence" value="ECO:0007669"/>
    <property type="project" value="TreeGrafter"/>
</dbReference>
<dbReference type="PROSITE" id="PS00109">
    <property type="entry name" value="PROTEIN_KINASE_TYR"/>
    <property type="match status" value="1"/>
</dbReference>
<organism evidence="9">
    <name type="scientific">Naegleria gruberi</name>
    <name type="common">Amoeba</name>
    <dbReference type="NCBI Taxonomy" id="5762"/>
    <lineage>
        <taxon>Eukaryota</taxon>
        <taxon>Discoba</taxon>
        <taxon>Heterolobosea</taxon>
        <taxon>Tetramitia</taxon>
        <taxon>Eutetramitia</taxon>
        <taxon>Vahlkampfiidae</taxon>
        <taxon>Naegleria</taxon>
    </lineage>
</organism>
<dbReference type="InterPro" id="IPR018247">
    <property type="entry name" value="EF_Hand_1_Ca_BS"/>
</dbReference>
<name>D2V180_NAEGR</name>
<feature type="compositionally biased region" description="Basic and acidic residues" evidence="5">
    <location>
        <begin position="645"/>
        <end position="677"/>
    </location>
</feature>
<dbReference type="FunCoup" id="D2V180">
    <property type="interactions" value="78"/>
</dbReference>
<keyword evidence="2" id="KW-0106">Calcium</keyword>
<keyword evidence="9" id="KW-1185">Reference proteome</keyword>
<dbReference type="FunFam" id="1.10.510.10:FF:000571">
    <property type="entry name" value="Maternal embryonic leucine zipper kinase"/>
    <property type="match status" value="1"/>
</dbReference>
<dbReference type="InterPro" id="IPR011992">
    <property type="entry name" value="EF-hand-dom_pair"/>
</dbReference>
<dbReference type="GO" id="GO:0004713">
    <property type="term" value="F:protein tyrosine kinase activity"/>
    <property type="evidence" value="ECO:0007669"/>
    <property type="project" value="InterPro"/>
</dbReference>
<dbReference type="InterPro" id="IPR008266">
    <property type="entry name" value="Tyr_kinase_AS"/>
</dbReference>
<dbReference type="InterPro" id="IPR017441">
    <property type="entry name" value="Protein_kinase_ATP_BS"/>
</dbReference>
<dbReference type="PROSITE" id="PS00107">
    <property type="entry name" value="PROTEIN_KINASE_ATP"/>
    <property type="match status" value="1"/>
</dbReference>
<evidence type="ECO:0000313" key="9">
    <source>
        <dbReference type="Proteomes" id="UP000006671"/>
    </source>
</evidence>
<dbReference type="InterPro" id="IPR002048">
    <property type="entry name" value="EF_hand_dom"/>
</dbReference>
<dbReference type="AlphaFoldDB" id="D2V180"/>
<dbReference type="PROSITE" id="PS00018">
    <property type="entry name" value="EF_HAND_1"/>
    <property type="match status" value="1"/>
</dbReference>
<dbReference type="GO" id="GO:0005737">
    <property type="term" value="C:cytoplasm"/>
    <property type="evidence" value="ECO:0007669"/>
    <property type="project" value="TreeGrafter"/>
</dbReference>
<protein>
    <submittedName>
        <fullName evidence="8">SNF-related serine/threonine-protein kinase</fullName>
    </submittedName>
</protein>
<dbReference type="PROSITE" id="PS50222">
    <property type="entry name" value="EF_HAND_2"/>
    <property type="match status" value="2"/>
</dbReference>
<evidence type="ECO:0000313" key="8">
    <source>
        <dbReference type="EMBL" id="EFC49421.1"/>
    </source>
</evidence>
<feature type="domain" description="Protein kinase" evidence="6">
    <location>
        <begin position="315"/>
        <end position="568"/>
    </location>
</feature>
<dbReference type="Pfam" id="PF00069">
    <property type="entry name" value="Pkinase"/>
    <property type="match status" value="1"/>
</dbReference>
<dbReference type="KEGG" id="ngr:NAEGRDRAFT_78209"/>
<feature type="binding site" evidence="4">
    <location>
        <position position="349"/>
    </location>
    <ligand>
        <name>ATP</name>
        <dbReference type="ChEBI" id="CHEBI:30616"/>
    </ligand>
</feature>
<dbReference type="SUPFAM" id="SSF56112">
    <property type="entry name" value="Protein kinase-like (PK-like)"/>
    <property type="match status" value="1"/>
</dbReference>
<dbReference type="VEuPathDB" id="AmoebaDB:NAEGRDRAFT_78209"/>
<proteinExistence type="predicted"/>
<evidence type="ECO:0000256" key="1">
    <source>
        <dbReference type="ARBA" id="ARBA00022741"/>
    </source>
</evidence>
<feature type="compositionally biased region" description="Low complexity" evidence="5">
    <location>
        <begin position="125"/>
        <end position="135"/>
    </location>
</feature>
<evidence type="ECO:0000256" key="5">
    <source>
        <dbReference type="SAM" id="MobiDB-lite"/>
    </source>
</evidence>
<dbReference type="GO" id="GO:0035556">
    <property type="term" value="P:intracellular signal transduction"/>
    <property type="evidence" value="ECO:0007669"/>
    <property type="project" value="TreeGrafter"/>
</dbReference>
<evidence type="ECO:0000256" key="4">
    <source>
        <dbReference type="PROSITE-ProRule" id="PRU10141"/>
    </source>
</evidence>
<feature type="domain" description="EF-hand" evidence="7">
    <location>
        <begin position="194"/>
        <end position="229"/>
    </location>
</feature>
<feature type="region of interest" description="Disordered" evidence="5">
    <location>
        <begin position="107"/>
        <end position="135"/>
    </location>
</feature>
<dbReference type="eggNOG" id="KOG4717">
    <property type="taxonomic scope" value="Eukaryota"/>
</dbReference>
<evidence type="ECO:0000256" key="2">
    <source>
        <dbReference type="ARBA" id="ARBA00022837"/>
    </source>
</evidence>